<dbReference type="GO" id="GO:0000014">
    <property type="term" value="F:single-stranded DNA endodeoxyribonuclease activity"/>
    <property type="evidence" value="ECO:0007669"/>
    <property type="project" value="TreeGrafter"/>
</dbReference>
<dbReference type="GO" id="GO:0003690">
    <property type="term" value="F:double-stranded DNA binding"/>
    <property type="evidence" value="ECO:0007669"/>
    <property type="project" value="TreeGrafter"/>
</dbReference>
<comment type="caution">
    <text evidence="2">The sequence shown here is derived from an EMBL/GenBank/DDBJ whole genome shotgun (WGS) entry which is preliminary data.</text>
</comment>
<dbReference type="PANTHER" id="PTHR46060">
    <property type="entry name" value="MARINER MOS1 TRANSPOSASE-LIKE PROTEIN"/>
    <property type="match status" value="1"/>
</dbReference>
<evidence type="ECO:0000313" key="3">
    <source>
        <dbReference type="Proteomes" id="UP000669903"/>
    </source>
</evidence>
<dbReference type="GO" id="GO:0005634">
    <property type="term" value="C:nucleus"/>
    <property type="evidence" value="ECO:0007669"/>
    <property type="project" value="TreeGrafter"/>
</dbReference>
<keyword evidence="2" id="KW-0489">Methyltransferase</keyword>
<evidence type="ECO:0000259" key="1">
    <source>
        <dbReference type="Pfam" id="PF17906"/>
    </source>
</evidence>
<gene>
    <name evidence="2" type="primary">Setmar_32</name>
    <name evidence="2" type="ORF">G6Z76_0005545</name>
</gene>
<dbReference type="EMBL" id="JAANIC010002508">
    <property type="protein sequence ID" value="KAG5344650.1"/>
    <property type="molecule type" value="Genomic_DNA"/>
</dbReference>
<dbReference type="GO" id="GO:0044774">
    <property type="term" value="P:mitotic DNA integrity checkpoint signaling"/>
    <property type="evidence" value="ECO:0007669"/>
    <property type="project" value="TreeGrafter"/>
</dbReference>
<dbReference type="GO" id="GO:0000793">
    <property type="term" value="C:condensed chromosome"/>
    <property type="evidence" value="ECO:0007669"/>
    <property type="project" value="TreeGrafter"/>
</dbReference>
<dbReference type="PANTHER" id="PTHR46060:SF2">
    <property type="entry name" value="HISTONE-LYSINE N-METHYLTRANSFERASE SETMAR"/>
    <property type="match status" value="1"/>
</dbReference>
<feature type="non-terminal residue" evidence="2">
    <location>
        <position position="1"/>
    </location>
</feature>
<dbReference type="GO" id="GO:0000729">
    <property type="term" value="P:DNA double-strand break processing"/>
    <property type="evidence" value="ECO:0007669"/>
    <property type="project" value="TreeGrafter"/>
</dbReference>
<dbReference type="GO" id="GO:0003697">
    <property type="term" value="F:single-stranded DNA binding"/>
    <property type="evidence" value="ECO:0007669"/>
    <property type="project" value="TreeGrafter"/>
</dbReference>
<feature type="domain" description="Mos1 transposase HTH" evidence="1">
    <location>
        <begin position="5"/>
        <end position="62"/>
    </location>
</feature>
<dbReference type="Proteomes" id="UP000669903">
    <property type="component" value="Unassembled WGS sequence"/>
</dbReference>
<feature type="non-terminal residue" evidence="2">
    <location>
        <position position="818"/>
    </location>
</feature>
<evidence type="ECO:0000313" key="2">
    <source>
        <dbReference type="EMBL" id="KAG5344650.1"/>
    </source>
</evidence>
<dbReference type="Gene3D" id="1.10.10.1450">
    <property type="match status" value="1"/>
</dbReference>
<dbReference type="InterPro" id="IPR052709">
    <property type="entry name" value="Transposase-MT_Hybrid"/>
</dbReference>
<dbReference type="GO" id="GO:0015074">
    <property type="term" value="P:DNA integration"/>
    <property type="evidence" value="ECO:0007669"/>
    <property type="project" value="TreeGrafter"/>
</dbReference>
<dbReference type="Pfam" id="PF17906">
    <property type="entry name" value="HTH_48"/>
    <property type="match status" value="1"/>
</dbReference>
<reference evidence="2" key="1">
    <citation type="submission" date="2020-03" db="EMBL/GenBank/DDBJ databases">
        <title>Relaxed selection underlies rapid genomic changes in the transitions from sociality to social parasitism in ants.</title>
        <authorList>
            <person name="Bi X."/>
        </authorList>
    </citation>
    <scope>NUCLEOTIDE SEQUENCE</scope>
    <source>
        <strain evidence="2">BGI-DK2014a</strain>
        <tissue evidence="2">Whole body</tissue>
    </source>
</reference>
<dbReference type="GO" id="GO:0042800">
    <property type="term" value="F:histone H3K4 methyltransferase activity"/>
    <property type="evidence" value="ECO:0007669"/>
    <property type="project" value="TreeGrafter"/>
</dbReference>
<organism evidence="2 3">
    <name type="scientific">Acromyrmex charruanus</name>
    <dbReference type="NCBI Taxonomy" id="2715315"/>
    <lineage>
        <taxon>Eukaryota</taxon>
        <taxon>Metazoa</taxon>
        <taxon>Ecdysozoa</taxon>
        <taxon>Arthropoda</taxon>
        <taxon>Hexapoda</taxon>
        <taxon>Insecta</taxon>
        <taxon>Pterygota</taxon>
        <taxon>Neoptera</taxon>
        <taxon>Endopterygota</taxon>
        <taxon>Hymenoptera</taxon>
        <taxon>Apocrita</taxon>
        <taxon>Aculeata</taxon>
        <taxon>Formicoidea</taxon>
        <taxon>Formicidae</taxon>
        <taxon>Myrmicinae</taxon>
        <taxon>Acromyrmex</taxon>
    </lineage>
</organism>
<dbReference type="AlphaFoldDB" id="A0A836G7L8"/>
<dbReference type="InterPro" id="IPR036397">
    <property type="entry name" value="RNaseH_sf"/>
</dbReference>
<dbReference type="GO" id="GO:0046975">
    <property type="term" value="F:histone H3K36 methyltransferase activity"/>
    <property type="evidence" value="ECO:0007669"/>
    <property type="project" value="TreeGrafter"/>
</dbReference>
<dbReference type="InterPro" id="IPR041426">
    <property type="entry name" value="Mos1_HTH"/>
</dbReference>
<dbReference type="GO" id="GO:0006303">
    <property type="term" value="P:double-strand break repair via nonhomologous end joining"/>
    <property type="evidence" value="ECO:0007669"/>
    <property type="project" value="TreeGrafter"/>
</dbReference>
<proteinExistence type="predicted"/>
<dbReference type="Gene3D" id="3.30.420.10">
    <property type="entry name" value="Ribonuclease H-like superfamily/Ribonuclease H"/>
    <property type="match status" value="1"/>
</dbReference>
<dbReference type="GO" id="GO:0035861">
    <property type="term" value="C:site of double-strand break"/>
    <property type="evidence" value="ECO:0007669"/>
    <property type="project" value="TreeGrafter"/>
</dbReference>
<dbReference type="GO" id="GO:0044547">
    <property type="term" value="F:DNA topoisomerase binding"/>
    <property type="evidence" value="ECO:0007669"/>
    <property type="project" value="TreeGrafter"/>
</dbReference>
<keyword evidence="2" id="KW-0808">Transferase</keyword>
<dbReference type="GO" id="GO:0032259">
    <property type="term" value="P:methylation"/>
    <property type="evidence" value="ECO:0007669"/>
    <property type="project" value="UniProtKB-KW"/>
</dbReference>
<protein>
    <submittedName>
        <fullName evidence="2">SETMR methyltransferase</fullName>
    </submittedName>
</protein>
<keyword evidence="3" id="KW-1185">Reference proteome</keyword>
<name>A0A836G7L8_9HYME</name>
<accession>A0A836G7L8</accession>
<sequence length="818" mass="95283">MDTSKEKICHILQFFFNKGENASQAAENVNSVYGPDTVHSHVSDTVTANHAQFWFRRFRSGNFDVKDASRSGRPIVENVDKIMEIVESDRHVSTVSIAQELNIAQKTVWNHLNKIGYKKKLDVMDRISICESLLNRNKINPFLKRMVTGDEKWVTYDNVKRKWSWSNRGESAQTVAKPGLTVRNVLLKTHIKALATLKLPIDKWDAVLIFVAAKNLDYHTHKEWETHISFKGQNELPKIDELLEFLQEGMLEMVEKEKPVTEACKHNEKKSEKSLSLAFINNNECEYCKGHHRIFSCEKLLKLPTETRMLSALPKITEQIPQDPIDISKLQIPNQVMLAYEGFHKLEAIDLLIGAGTFWQIMRDEHIELLLRNCDNKVMCNLLTNNKLSQQLERMWQSEEIIEQRHCSLEERKCEEHFKTTMQRNLEGRFVVGLSQREDIKLAESYSIAVKRLYALENRFARQPEFKLEYSSDIYPTAAKMLQCDFYMDDMTCLRECILRRRHSEGATSGEYGGWGRTSHFNVSKYVLTTFATWDRALSCCKITLSCLSLYCGRLSFNARLKCINCVRYRSPKGRFYLRKWRSNNKKVLSWLVQDSSKKAYGACIYVIIYDGTLWLVSPTERLIQEVHNLENITELKKEISLAAISDMHDLLNKFSSITKLRRVIAYCMRFAANLRSIKRKKKGIEELEQATMVIKLMQRQVYGKEIEIHRKSKLLILRPFLDKQGLIRVGGRIRHAEQFIKDQTEIKTRLSSKNIDWKFIPPRFPNFDGLWEAAVKATKRHLYAVTRDLIRMEYKRPIRKLCALLLNSGTKMRKAKA</sequence>
<dbReference type="GO" id="GO:0031297">
    <property type="term" value="P:replication fork processing"/>
    <property type="evidence" value="ECO:0007669"/>
    <property type="project" value="TreeGrafter"/>
</dbReference>